<organism evidence="2 3">
    <name type="scientific">Chitinophaga dinghuensis</name>
    <dbReference type="NCBI Taxonomy" id="1539050"/>
    <lineage>
        <taxon>Bacteria</taxon>
        <taxon>Pseudomonadati</taxon>
        <taxon>Bacteroidota</taxon>
        <taxon>Chitinophagia</taxon>
        <taxon>Chitinophagales</taxon>
        <taxon>Chitinophagaceae</taxon>
        <taxon>Chitinophaga</taxon>
    </lineage>
</organism>
<accession>A0A327VS97</accession>
<keyword evidence="3" id="KW-1185">Reference proteome</keyword>
<evidence type="ECO:0000313" key="2">
    <source>
        <dbReference type="EMBL" id="RAJ76818.1"/>
    </source>
</evidence>
<dbReference type="AlphaFoldDB" id="A0A327VS97"/>
<reference evidence="2 3" key="1">
    <citation type="submission" date="2018-06" db="EMBL/GenBank/DDBJ databases">
        <title>Genomic Encyclopedia of Archaeal and Bacterial Type Strains, Phase II (KMG-II): from individual species to whole genera.</title>
        <authorList>
            <person name="Goeker M."/>
        </authorList>
    </citation>
    <scope>NUCLEOTIDE SEQUENCE [LARGE SCALE GENOMIC DNA]</scope>
    <source>
        <strain evidence="2 3">DSM 29821</strain>
    </source>
</reference>
<dbReference type="OrthoDB" id="681014at2"/>
<dbReference type="Proteomes" id="UP000249819">
    <property type="component" value="Unassembled WGS sequence"/>
</dbReference>
<keyword evidence="1" id="KW-0472">Membrane</keyword>
<gene>
    <name evidence="2" type="ORF">CLV59_108339</name>
</gene>
<comment type="caution">
    <text evidence="2">The sequence shown here is derived from an EMBL/GenBank/DDBJ whole genome shotgun (WGS) entry which is preliminary data.</text>
</comment>
<name>A0A327VS97_9BACT</name>
<keyword evidence="1" id="KW-0812">Transmembrane</keyword>
<keyword evidence="1" id="KW-1133">Transmembrane helix</keyword>
<sequence>MGQFYKYIIYRLYGWFKKMRYDRSPDASVIVVLALVHWAQIFSVPIIIKKLWPSILLPRILPPYFFGFLLLFSVAHYFLFYNKEKWASYEKEFEDESRADRLKGKFFVLTYLIVSAFSPILLVVLFT</sequence>
<dbReference type="EMBL" id="QLMA01000008">
    <property type="protein sequence ID" value="RAJ76818.1"/>
    <property type="molecule type" value="Genomic_DNA"/>
</dbReference>
<feature type="transmembrane region" description="Helical" evidence="1">
    <location>
        <begin position="60"/>
        <end position="81"/>
    </location>
</feature>
<feature type="transmembrane region" description="Helical" evidence="1">
    <location>
        <begin position="106"/>
        <end position="126"/>
    </location>
</feature>
<evidence type="ECO:0000256" key="1">
    <source>
        <dbReference type="SAM" id="Phobius"/>
    </source>
</evidence>
<protein>
    <submittedName>
        <fullName evidence="2">Uncharacterized protein</fullName>
    </submittedName>
</protein>
<dbReference type="RefSeq" id="WP_111594517.1">
    <property type="nucleotide sequence ID" value="NZ_QLMA01000008.1"/>
</dbReference>
<evidence type="ECO:0000313" key="3">
    <source>
        <dbReference type="Proteomes" id="UP000249819"/>
    </source>
</evidence>
<proteinExistence type="predicted"/>
<feature type="transmembrane region" description="Helical" evidence="1">
    <location>
        <begin position="27"/>
        <end position="48"/>
    </location>
</feature>